<evidence type="ECO:0000259" key="6">
    <source>
        <dbReference type="SMART" id="SM00732"/>
    </source>
</evidence>
<comment type="similarity">
    <text evidence="5">Belongs to the YqgF HJR family.</text>
</comment>
<evidence type="ECO:0000256" key="4">
    <source>
        <dbReference type="ARBA" id="ARBA00022801"/>
    </source>
</evidence>
<name>W0GQW5_9MOLU</name>
<keyword evidence="3 5" id="KW-0540">Nuclease</keyword>
<reference evidence="7 8" key="1">
    <citation type="submission" date="2013-09" db="EMBL/GenBank/DDBJ databases">
        <title>Complete genome sequence of Spiroplasma mirum suckling mouse cataract agent.</title>
        <authorList>
            <person name="Landry C.A."/>
            <person name="Bastian F.O."/>
            <person name="Thune R.L."/>
        </authorList>
    </citation>
    <scope>NUCLEOTIDE SEQUENCE [LARGE SCALE GENOMIC DNA]</scope>
    <source>
        <strain evidence="7 8">SMCA</strain>
    </source>
</reference>
<proteinExistence type="inferred from homology"/>
<dbReference type="GO" id="GO:0016788">
    <property type="term" value="F:hydrolase activity, acting on ester bonds"/>
    <property type="evidence" value="ECO:0007669"/>
    <property type="project" value="UniProtKB-UniRule"/>
</dbReference>
<protein>
    <recommendedName>
        <fullName evidence="5">Putative pre-16S rRNA nuclease</fullName>
        <ecNumber evidence="5">3.1.-.-</ecNumber>
    </recommendedName>
</protein>
<dbReference type="InterPro" id="IPR005227">
    <property type="entry name" value="YqgF"/>
</dbReference>
<dbReference type="Gene3D" id="3.30.420.140">
    <property type="entry name" value="YqgF/RNase H-like domain"/>
    <property type="match status" value="1"/>
</dbReference>
<organism evidence="7 8">
    <name type="scientific">Spiroplasma mirum ATCC 29335</name>
    <dbReference type="NCBI Taxonomy" id="838561"/>
    <lineage>
        <taxon>Bacteria</taxon>
        <taxon>Bacillati</taxon>
        <taxon>Mycoplasmatota</taxon>
        <taxon>Mollicutes</taxon>
        <taxon>Entomoplasmatales</taxon>
        <taxon>Spiroplasmataceae</taxon>
        <taxon>Spiroplasma</taxon>
    </lineage>
</organism>
<dbReference type="Pfam" id="PF03652">
    <property type="entry name" value="RuvX"/>
    <property type="match status" value="1"/>
</dbReference>
<keyword evidence="1 5" id="KW-0963">Cytoplasm</keyword>
<dbReference type="PANTHER" id="PTHR33317">
    <property type="entry name" value="POLYNUCLEOTIDYL TRANSFERASE, RIBONUCLEASE H-LIKE SUPERFAMILY PROTEIN"/>
    <property type="match status" value="1"/>
</dbReference>
<dbReference type="RefSeq" id="WP_025317306.1">
    <property type="nucleotide sequence ID" value="NZ_CP006720.1"/>
</dbReference>
<evidence type="ECO:0000256" key="5">
    <source>
        <dbReference type="HAMAP-Rule" id="MF_00651"/>
    </source>
</evidence>
<feature type="domain" description="YqgF/RNase H-like" evidence="6">
    <location>
        <begin position="3"/>
        <end position="106"/>
    </location>
</feature>
<keyword evidence="4 5" id="KW-0378">Hydrolase</keyword>
<dbReference type="GO" id="GO:0005829">
    <property type="term" value="C:cytosol"/>
    <property type="evidence" value="ECO:0007669"/>
    <property type="project" value="TreeGrafter"/>
</dbReference>
<dbReference type="PATRIC" id="fig|838561.3.peg.596"/>
<dbReference type="InterPro" id="IPR006641">
    <property type="entry name" value="YqgF/RNaseH-like_dom"/>
</dbReference>
<sequence>MNNYYLALDVGSKTIGLASSHGVIATGRGVITFPEGNFLQAVREVVNLITTENFSHLIVGYPKNMNNTIGPRVEMVEEFITILKTKLGDLVIPIILVDERLTTRQSHQIMLEANLSRAKRKQKKDSLAAQLILETYLSNQK</sequence>
<dbReference type="CDD" id="cd16964">
    <property type="entry name" value="YqgF"/>
    <property type="match status" value="1"/>
</dbReference>
<dbReference type="KEGG" id="smir:SMM_0519"/>
<dbReference type="SUPFAM" id="SSF53098">
    <property type="entry name" value="Ribonuclease H-like"/>
    <property type="match status" value="1"/>
</dbReference>
<dbReference type="GO" id="GO:0004518">
    <property type="term" value="F:nuclease activity"/>
    <property type="evidence" value="ECO:0007669"/>
    <property type="project" value="UniProtKB-KW"/>
</dbReference>
<dbReference type="KEGG" id="smia:P344_03050"/>
<comment type="subcellular location">
    <subcellularLocation>
        <location evidence="5">Cytoplasm</location>
    </subcellularLocation>
</comment>
<accession>W0GQW5</accession>
<evidence type="ECO:0000256" key="3">
    <source>
        <dbReference type="ARBA" id="ARBA00022722"/>
    </source>
</evidence>
<dbReference type="EC" id="3.1.-.-" evidence="5"/>
<gene>
    <name evidence="7" type="ORF">P344_03050</name>
</gene>
<dbReference type="SMART" id="SM00732">
    <property type="entry name" value="YqgFc"/>
    <property type="match status" value="1"/>
</dbReference>
<dbReference type="HOGENOM" id="CLU_098240_2_0_14"/>
<dbReference type="GO" id="GO:0000967">
    <property type="term" value="P:rRNA 5'-end processing"/>
    <property type="evidence" value="ECO:0007669"/>
    <property type="project" value="UniProtKB-UniRule"/>
</dbReference>
<dbReference type="NCBIfam" id="TIGR00250">
    <property type="entry name" value="RNAse_H_YqgF"/>
    <property type="match status" value="1"/>
</dbReference>
<keyword evidence="8" id="KW-1185">Reference proteome</keyword>
<dbReference type="HAMAP" id="MF_00651">
    <property type="entry name" value="Nuclease_YqgF"/>
    <property type="match status" value="1"/>
</dbReference>
<dbReference type="Proteomes" id="UP000019260">
    <property type="component" value="Chromosome"/>
</dbReference>
<evidence type="ECO:0000313" key="8">
    <source>
        <dbReference type="Proteomes" id="UP000019260"/>
    </source>
</evidence>
<dbReference type="AlphaFoldDB" id="W0GQW5"/>
<keyword evidence="2 5" id="KW-0690">Ribosome biogenesis</keyword>
<evidence type="ECO:0000256" key="2">
    <source>
        <dbReference type="ARBA" id="ARBA00022517"/>
    </source>
</evidence>
<evidence type="ECO:0000256" key="1">
    <source>
        <dbReference type="ARBA" id="ARBA00022490"/>
    </source>
</evidence>
<dbReference type="PANTHER" id="PTHR33317:SF4">
    <property type="entry name" value="POLYNUCLEOTIDYL TRANSFERASE, RIBONUCLEASE H-LIKE SUPERFAMILY PROTEIN"/>
    <property type="match status" value="1"/>
</dbReference>
<dbReference type="InterPro" id="IPR012337">
    <property type="entry name" value="RNaseH-like_sf"/>
</dbReference>
<dbReference type="EMBL" id="CP006720">
    <property type="protein sequence ID" value="AHI57954.1"/>
    <property type="molecule type" value="Genomic_DNA"/>
</dbReference>
<dbReference type="STRING" id="838561.P344_03050"/>
<dbReference type="eggNOG" id="COG0816">
    <property type="taxonomic scope" value="Bacteria"/>
</dbReference>
<evidence type="ECO:0000313" key="7">
    <source>
        <dbReference type="EMBL" id="AHI57954.1"/>
    </source>
</evidence>
<comment type="function">
    <text evidence="5">Could be a nuclease involved in processing of the 5'-end of pre-16S rRNA.</text>
</comment>
<dbReference type="InterPro" id="IPR037027">
    <property type="entry name" value="YqgF/RNaseH-like_dom_sf"/>
</dbReference>
<dbReference type="OrthoDB" id="9796140at2"/>